<organism evidence="1 2">
    <name type="scientific">Lates japonicus</name>
    <name type="common">Japanese lates</name>
    <dbReference type="NCBI Taxonomy" id="270547"/>
    <lineage>
        <taxon>Eukaryota</taxon>
        <taxon>Metazoa</taxon>
        <taxon>Chordata</taxon>
        <taxon>Craniata</taxon>
        <taxon>Vertebrata</taxon>
        <taxon>Euteleostomi</taxon>
        <taxon>Actinopterygii</taxon>
        <taxon>Neopterygii</taxon>
        <taxon>Teleostei</taxon>
        <taxon>Neoteleostei</taxon>
        <taxon>Acanthomorphata</taxon>
        <taxon>Carangaria</taxon>
        <taxon>Carangaria incertae sedis</taxon>
        <taxon>Centropomidae</taxon>
        <taxon>Lates</taxon>
    </lineage>
</organism>
<comment type="caution">
    <text evidence="1">The sequence shown here is derived from an EMBL/GenBank/DDBJ whole genome shotgun (WGS) entry which is preliminary data.</text>
</comment>
<dbReference type="AlphaFoldDB" id="A0AAD3MJC5"/>
<keyword evidence="2" id="KW-1185">Reference proteome</keyword>
<evidence type="ECO:0000313" key="1">
    <source>
        <dbReference type="EMBL" id="GLD54546.1"/>
    </source>
</evidence>
<gene>
    <name evidence="1" type="ORF">AKAME5_002844300</name>
</gene>
<accession>A0AAD3MJC5</accession>
<name>A0AAD3MJC5_LATJO</name>
<evidence type="ECO:0000313" key="2">
    <source>
        <dbReference type="Proteomes" id="UP001279410"/>
    </source>
</evidence>
<dbReference type="EMBL" id="BRZM01004082">
    <property type="protein sequence ID" value="GLD54546.1"/>
    <property type="molecule type" value="Genomic_DNA"/>
</dbReference>
<reference evidence="1" key="1">
    <citation type="submission" date="2022-08" db="EMBL/GenBank/DDBJ databases">
        <title>Genome sequencing of akame (Lates japonicus).</title>
        <authorList>
            <person name="Hashiguchi Y."/>
            <person name="Takahashi H."/>
        </authorList>
    </citation>
    <scope>NUCLEOTIDE SEQUENCE</scope>
    <source>
        <strain evidence="1">Kochi</strain>
    </source>
</reference>
<dbReference type="Proteomes" id="UP001279410">
    <property type="component" value="Unassembled WGS sequence"/>
</dbReference>
<sequence length="179" mass="19480">MTGSKLVVNPAASTPVSHSTITLLLNLPSVFPSSRQFFIAVHHLSCKFQAVSPQLLPVPCVPSVFHTVTSLSLCFLVLSLHALPVLQVSSHGLSMWRSSSSPGPCLVIRLSTPAVLGLPHLRFYLAIPRTRSGHGPRPCQTHPALLVTLYSSPAFRPFVSVDNKPGWIASLRSSHFFRR</sequence>
<protein>
    <submittedName>
        <fullName evidence="1">Uncharacterized protein</fullName>
    </submittedName>
</protein>
<proteinExistence type="predicted"/>